<dbReference type="Proteomes" id="UP000250197">
    <property type="component" value="Chromosome"/>
</dbReference>
<sequence length="2108" mass="220165">MAGGKIDILVEPDVKNFSSKLESGLGPAMGVASKLGASLGLALGGAEMARAVGQIGMEFESQINSMAAVSQATGAQLDAVRAKARDLGTDTQLTGTSAADAAAAMTELAKGGFSVEQSMTAARGTLQLAAAAQVDAAEAATIQSQALQAFSLGAGDAARVSDILAGAANASSAEMTGISQGLQQAGTVANAFGVSIDDTATSLAMMANAGIQGSDAGTLLKSAMLALTDQGKPAQQAIEELGLTVYDAQGKFVGMESLMGQLQDASKRMTDEQYQAATATLFGSDAMRLAGIAAEQGSEGFAKLREMVTRQGQAAEVAAAQTQGLPGVWERFQNTMEDVRLGVFDAVKDELVDTGNAAVSMVDKASPAIETFAGLTASTFGTATQAIGKSVEVWGQLPQPVKEAAIALGTVQFALKALQTERGAAMVTKLTDAFTSSRAGIKVFGSSLTEAYGYMRQANPEMSRTGAAMRVLGGQGGVAAAGMDKLKGAGSGLMNMLGGPWGIALAGATAVIGDLIAFNQRAAQAQEHYRRTTDDAAEAQQRLNVALAGTTTPLSKEQMEDAATVAAGFTASMRAGAETMEGWRGAALGAVDVSSLLGYSTESVVGKMETMADAATLTGDTLEKQGKTWDDLGKIIADGGAEYQQLISQLENTDGHWWNDQGEAAQKAAADLESARHEYERAIDAARNADPSFRAVGDAMRVLSDEASTAEDKLGALKKIMDEVSDNALTKDQAQASLVENVGKQAEQIADLGREVAEIGPIQLDPDGTIDATTESGSQAVQMITELRDSMAQAAASGVEVDEIFAQQAGNMEGLQQALGLTDEQFQRLMESYGMTREILALPLEMKGADSIEQQVQTLITGLSTLQEGRSVEIAPPDPAVVLALESIGFEIEHLPNGNIEITTTADTEKEKLSDLGNTVDEINGMHAEATAELDVSSFGLNADQARAIGEDLDGLDVSPEADLIIEKLLQGKDISMGELQTLSAETAIPTASLEKSLLDAGVNEGLIQTANLGSQTPTPRADANTDSFTTKIGAALNLVTKLSNPITTVVTFVGRKVGNWLGGHEGGGRIPGFAIGGQIPKLATGGNPDTHGGYRLPTSGPGTDRVDGILGLDFSGQPTAWVNAGEWVTNANRSAIFDNSLAAINRGTPQQIAYAVAQDLQHLADGGKVSAAQLLAFAAGENVLGQQASQSLNGAPYVFGGSNWGDCSSSQGQLALFSVGKPATNGRFMSTMDEQAQLTSIGFQMGMGSGPRYAIGWFNAPGTTWGGHTSGSIIDESGKQTNVEMGGSGPGGGKIGGAAAPYNHAQFTDHAWIPLVGNNKDQQTGADGKPLEIESTGVDRLTTSGGSHVDWGEARELYDTALEFARRTRVYDSGGILKPGDRAVNLGTRPERILDPKQTDAYELAIRTFPGAAGQIAHAADAFNDGMRSFEKASDNAQNQVVSYGFSFGGDYLAQAKIVQDAEQGLIETRRAVAEENDAVADREKELREARKALADAEKEGGGLSTSQKRKLEDSQRKLDEARASGDAKKIADAERNLSRAREDAAEALEKSEDKNAKAVLSAQKKVEKAEDNLSKAREETADQSARLVAAERTVAAARYQAAADLVTGITEQWTKQAGIIEDFWSEMARAAEYVDKLRESVSKLQMDKVNADLEMLRAQQELQIKEQDVFRARARGVMSIAEAEHALQEARKAETRLGLTSIEAMGGAMDRFRATGIFAIEELSESVVDNAAAVKAAEWGVYVARKQAALDEHEAITAQAIAAYELADATLTQNAAVEMLRLQTTQLTAQAKELYGLTSNQATGASKGFGGVGKVTGGIGKIIGGVLAGIAGFAVGGPLGALAGAGMALGGLKDTVQGSIDIHQNKKEMDEAWKNMDSGSKAGIVLGTVGGAALTAGGAALSTQLGPDAAIGGAELATKFMDATIGGVQYGIAGKIDKLKRDAEDQQGALEREIQAKKNQLSGERLAYETEAAAKKDALNAAVEFGKLQQQLAEANTKDEARAIAAAAEVEAERMGHMLDVSQKQHAELAQIKQQMAQLVTLTSEQAKKAGTGLASIEFTLPEGEAFTRPQMESMLDQVKDALEHRLAQLEKADEPTATAYFAARG</sequence>
<dbReference type="KEGG" id="cstr:CBE89_00005"/>
<dbReference type="Pfam" id="PF10145">
    <property type="entry name" value="PhageMin_Tail"/>
    <property type="match status" value="1"/>
</dbReference>
<evidence type="ECO:0000259" key="3">
    <source>
        <dbReference type="Pfam" id="PF10145"/>
    </source>
</evidence>
<evidence type="ECO:0000313" key="4">
    <source>
        <dbReference type="EMBL" id="ART20062.1"/>
    </source>
</evidence>
<dbReference type="NCBIfam" id="TIGR01760">
    <property type="entry name" value="tape_meas_TP901"/>
    <property type="match status" value="1"/>
</dbReference>
<feature type="region of interest" description="Disordered" evidence="2">
    <location>
        <begin position="1496"/>
        <end position="1565"/>
    </location>
</feature>
<dbReference type="PANTHER" id="PTHR37813">
    <property type="entry name" value="FELS-2 PROPHAGE PROTEIN"/>
    <property type="match status" value="1"/>
</dbReference>
<feature type="domain" description="Phage tail tape measure protein" evidence="3">
    <location>
        <begin position="81"/>
        <end position="283"/>
    </location>
</feature>
<gene>
    <name evidence="4" type="ORF">CBE89_00005</name>
</gene>
<feature type="compositionally biased region" description="Basic and acidic residues" evidence="2">
    <location>
        <begin position="1511"/>
        <end position="1558"/>
    </location>
</feature>
<accession>A0A2Z2IXE4</accession>
<keyword evidence="1" id="KW-1188">Viral release from host cell</keyword>
<proteinExistence type="predicted"/>
<name>A0A2Z2IXE4_CORST</name>
<reference evidence="4 5" key="1">
    <citation type="submission" date="2017-05" db="EMBL/GenBank/DDBJ databases">
        <title>Complete genome sequence of Corynebacterium striatum KC-Na-1 isolated from Neophocaena asiaeorientalis in Korea.</title>
        <authorList>
            <person name="Kim J.H."/>
            <person name="Lee K."/>
        </authorList>
    </citation>
    <scope>NUCLEOTIDE SEQUENCE [LARGE SCALE GENOMIC DNA]</scope>
    <source>
        <strain evidence="4 5">KC-Na-01</strain>
    </source>
</reference>
<dbReference type="InterPro" id="IPR010090">
    <property type="entry name" value="Phage_tape_meas"/>
</dbReference>
<dbReference type="RefSeq" id="WP_086892294.1">
    <property type="nucleotide sequence ID" value="NZ_CP021252.1"/>
</dbReference>
<organism evidence="4 5">
    <name type="scientific">Corynebacterium striatum</name>
    <dbReference type="NCBI Taxonomy" id="43770"/>
    <lineage>
        <taxon>Bacteria</taxon>
        <taxon>Bacillati</taxon>
        <taxon>Actinomycetota</taxon>
        <taxon>Actinomycetes</taxon>
        <taxon>Mycobacteriales</taxon>
        <taxon>Corynebacteriaceae</taxon>
        <taxon>Corynebacterium</taxon>
    </lineage>
</organism>
<evidence type="ECO:0000256" key="2">
    <source>
        <dbReference type="SAM" id="MobiDB-lite"/>
    </source>
</evidence>
<evidence type="ECO:0000313" key="5">
    <source>
        <dbReference type="Proteomes" id="UP000250197"/>
    </source>
</evidence>
<dbReference type="EMBL" id="CP021252">
    <property type="protein sequence ID" value="ART20062.1"/>
    <property type="molecule type" value="Genomic_DNA"/>
</dbReference>
<dbReference type="PANTHER" id="PTHR37813:SF1">
    <property type="entry name" value="FELS-2 PROPHAGE PROTEIN"/>
    <property type="match status" value="1"/>
</dbReference>
<evidence type="ECO:0000256" key="1">
    <source>
        <dbReference type="ARBA" id="ARBA00022612"/>
    </source>
</evidence>
<protein>
    <submittedName>
        <fullName evidence="4">Phage tail tape measure protein</fullName>
    </submittedName>
</protein>